<dbReference type="EMBL" id="LLYB01000134">
    <property type="protein sequence ID" value="KRR15416.1"/>
    <property type="molecule type" value="Genomic_DNA"/>
</dbReference>
<evidence type="ECO:0000256" key="3">
    <source>
        <dbReference type="ARBA" id="ARBA00022827"/>
    </source>
</evidence>
<organism evidence="7 8">
    <name type="scientific">Bradyrhizobium lablabi</name>
    <dbReference type="NCBI Taxonomy" id="722472"/>
    <lineage>
        <taxon>Bacteria</taxon>
        <taxon>Pseudomonadati</taxon>
        <taxon>Pseudomonadota</taxon>
        <taxon>Alphaproteobacteria</taxon>
        <taxon>Hyphomicrobiales</taxon>
        <taxon>Nitrobacteraceae</taxon>
        <taxon>Bradyrhizobium</taxon>
    </lineage>
</organism>
<evidence type="ECO:0000313" key="7">
    <source>
        <dbReference type="EMBL" id="KRR15416.1"/>
    </source>
</evidence>
<comment type="similarity">
    <text evidence="1">Belongs to the GMC oxidoreductase family.</text>
</comment>
<evidence type="ECO:0000259" key="5">
    <source>
        <dbReference type="Pfam" id="PF00732"/>
    </source>
</evidence>
<protein>
    <submittedName>
        <fullName evidence="7">GMC family oxidoreductase</fullName>
    </submittedName>
</protein>
<dbReference type="Pfam" id="PF00732">
    <property type="entry name" value="GMC_oxred_N"/>
    <property type="match status" value="1"/>
</dbReference>
<dbReference type="OrthoDB" id="9798604at2"/>
<evidence type="ECO:0000313" key="8">
    <source>
        <dbReference type="Proteomes" id="UP000051660"/>
    </source>
</evidence>
<name>A0A0R3M5X7_9BRAD</name>
<dbReference type="GO" id="GO:0016614">
    <property type="term" value="F:oxidoreductase activity, acting on CH-OH group of donors"/>
    <property type="evidence" value="ECO:0007669"/>
    <property type="project" value="InterPro"/>
</dbReference>
<keyword evidence="2" id="KW-0285">Flavoprotein</keyword>
<dbReference type="GO" id="GO:0050660">
    <property type="term" value="F:flavin adenine dinucleotide binding"/>
    <property type="evidence" value="ECO:0007669"/>
    <property type="project" value="InterPro"/>
</dbReference>
<dbReference type="Gene3D" id="3.50.50.60">
    <property type="entry name" value="FAD/NAD(P)-binding domain"/>
    <property type="match status" value="2"/>
</dbReference>
<evidence type="ECO:0000256" key="4">
    <source>
        <dbReference type="ARBA" id="ARBA00023002"/>
    </source>
</evidence>
<comment type="caution">
    <text evidence="7">The sequence shown here is derived from an EMBL/GenBank/DDBJ whole genome shotgun (WGS) entry which is preliminary data.</text>
</comment>
<dbReference type="SUPFAM" id="SSF51905">
    <property type="entry name" value="FAD/NAD(P)-binding domain"/>
    <property type="match status" value="1"/>
</dbReference>
<dbReference type="AlphaFoldDB" id="A0A0R3M5X7"/>
<dbReference type="SUPFAM" id="SSF54373">
    <property type="entry name" value="FAD-linked reductases, C-terminal domain"/>
    <property type="match status" value="1"/>
</dbReference>
<proteinExistence type="inferred from homology"/>
<dbReference type="RefSeq" id="WP_057863221.1">
    <property type="nucleotide sequence ID" value="NZ_LLYB01000134.1"/>
</dbReference>
<dbReference type="InterPro" id="IPR000172">
    <property type="entry name" value="GMC_OxRdtase_N"/>
</dbReference>
<evidence type="ECO:0000256" key="2">
    <source>
        <dbReference type="ARBA" id="ARBA00022630"/>
    </source>
</evidence>
<evidence type="ECO:0000256" key="1">
    <source>
        <dbReference type="ARBA" id="ARBA00010790"/>
    </source>
</evidence>
<keyword evidence="3" id="KW-0274">FAD</keyword>
<reference evidence="7 8" key="1">
    <citation type="submission" date="2014-03" db="EMBL/GenBank/DDBJ databases">
        <title>Bradyrhizobium valentinum sp. nov., isolated from effective nodules of Lupinus mariae-josephae, a lupine endemic of basic-lime soils in Eastern Spain.</title>
        <authorList>
            <person name="Duran D."/>
            <person name="Rey L."/>
            <person name="Navarro A."/>
            <person name="Busquets A."/>
            <person name="Imperial J."/>
            <person name="Ruiz-Argueso T."/>
        </authorList>
    </citation>
    <scope>NUCLEOTIDE SEQUENCE [LARGE SCALE GENOMIC DNA]</scope>
    <source>
        <strain evidence="7 8">CCBAU 23086</strain>
    </source>
</reference>
<gene>
    <name evidence="7" type="ORF">CQ14_03660</name>
</gene>
<accession>A0A0R3M5X7</accession>
<evidence type="ECO:0000259" key="6">
    <source>
        <dbReference type="Pfam" id="PF05199"/>
    </source>
</evidence>
<keyword evidence="4" id="KW-0560">Oxidoreductase</keyword>
<dbReference type="Pfam" id="PF05199">
    <property type="entry name" value="GMC_oxred_C"/>
    <property type="match status" value="1"/>
</dbReference>
<dbReference type="PANTHER" id="PTHR46056:SF12">
    <property type="entry name" value="LONG-CHAIN-ALCOHOL OXIDASE"/>
    <property type="match status" value="1"/>
</dbReference>
<feature type="domain" description="Glucose-methanol-choline oxidoreductase N-terminal" evidence="5">
    <location>
        <begin position="232"/>
        <end position="345"/>
    </location>
</feature>
<dbReference type="PANTHER" id="PTHR46056">
    <property type="entry name" value="LONG-CHAIN-ALCOHOL OXIDASE"/>
    <property type="match status" value="1"/>
</dbReference>
<feature type="domain" description="Glucose-methanol-choline oxidoreductase C-terminal" evidence="6">
    <location>
        <begin position="447"/>
        <end position="568"/>
    </location>
</feature>
<dbReference type="Proteomes" id="UP000051660">
    <property type="component" value="Unassembled WGS sequence"/>
</dbReference>
<sequence length="585" mass="64460">MATTLKEREVVIVGGGLSAGLIARKLVPLGRDVLVLERGAPRSGSESQLPSQRDELRWGIQRGLVQRENVETYTLRHTPEETALPMRRLLSFLPGFGVGGGASHWNGQTWRFQTTDYILRSHLEQRYGKAAIPSDMTVQDWGIRYEDLEPYYTLFEKLFGISGKAGNIKGVKQEGGNPFEPWRAEEFSLPPLEPSEAGLIFKAAAEKLGYKPFPMPAANASRAYTNPDGMKLGACQYCGHCERFVCEANAKASPDRLLFPFIADKPNFELRTHAEAFLINYDKADRRVTGVTYIDTETGEEFAQPASTIVLGSYVLSNTRLLLLSGIGEPYEPGTGKGVVGKNYCYQTISGVSVFFEDRYINPFMGAGAYGMVIDEFNNDHFDHSGLGFFGGAFINATITNGRPITTRALPPGTPRWGSAWKAANAKWYLRSFNISCHGTSYSHRGNCMDLDPDYRDAYGRPLLRIAFDFPENDLKMSLFVTQKAHDIAKATGATIVGTPAPRRGPFDSRIYQSTHNTGGTIMGADHATSVVSPHLQSWDAQNLFITGASVFPQNSGYNPTGTVGALGLRLADDLISYLERPRFL</sequence>
<dbReference type="InterPro" id="IPR007867">
    <property type="entry name" value="GMC_OxRtase_C"/>
</dbReference>
<dbReference type="InterPro" id="IPR036188">
    <property type="entry name" value="FAD/NAD-bd_sf"/>
</dbReference>